<evidence type="ECO:0000256" key="1">
    <source>
        <dbReference type="SAM" id="MobiDB-lite"/>
    </source>
</evidence>
<keyword evidence="2" id="KW-0472">Membrane</keyword>
<dbReference type="EMBL" id="KE504234">
    <property type="protein sequence ID" value="EPS94401.1"/>
    <property type="molecule type" value="Genomic_DNA"/>
</dbReference>
<feature type="compositionally biased region" description="Low complexity" evidence="1">
    <location>
        <begin position="186"/>
        <end position="201"/>
    </location>
</feature>
<evidence type="ECO:0000313" key="4">
    <source>
        <dbReference type="EMBL" id="EPS94401.1"/>
    </source>
</evidence>
<feature type="signal peptide" evidence="3">
    <location>
        <begin position="1"/>
        <end position="20"/>
    </location>
</feature>
<protein>
    <recommendedName>
        <fullName evidence="6">Mid2 domain-containing protein</fullName>
    </recommendedName>
</protein>
<keyword evidence="2" id="KW-1133">Transmembrane helix</keyword>
<feature type="region of interest" description="Disordered" evidence="1">
    <location>
        <begin position="259"/>
        <end position="279"/>
    </location>
</feature>
<dbReference type="InParanoid" id="S8DLG5"/>
<evidence type="ECO:0000256" key="3">
    <source>
        <dbReference type="SAM" id="SignalP"/>
    </source>
</evidence>
<name>S8DLG5_FOMSC</name>
<keyword evidence="3" id="KW-0732">Signal</keyword>
<evidence type="ECO:0000256" key="2">
    <source>
        <dbReference type="SAM" id="Phobius"/>
    </source>
</evidence>
<dbReference type="STRING" id="743788.S8DLG5"/>
<keyword evidence="5" id="KW-1185">Reference proteome</keyword>
<dbReference type="eggNOG" id="ENOG502R127">
    <property type="taxonomic scope" value="Eukaryota"/>
</dbReference>
<feature type="region of interest" description="Disordered" evidence="1">
    <location>
        <begin position="309"/>
        <end position="366"/>
    </location>
</feature>
<dbReference type="HOGENOM" id="CLU_056404_0_0_1"/>
<sequence length="379" mass="40409">MRATFAVGLFLISLVRSSFGAGNVTCASDALDWYTDVVGETPCMTYQRLRQICNSQYEVPSMRTSTPGDQCNDQLNACCCNSIAFTLSMLCLNCQWDTNSQNSTGYDAGKGAYYLYRWSGQGGTYCGAGTNQSLPDNIQTAVCNQNIRLDNFLYDLFWVDGSCEYTRETAEQDHATSNNQTFQHCSNNSEPSSSSSAPQSGSTGGGSATQTSSSGKSHVGAIVGGVVGGVGGIVAVIVIAALVITRRKRTRAHVLDIDGDVTDSRPMSGLGNHPITPFTAQSSDYAEQHATNSQSPSESQVLLQNIAGSSTADSTTTDGSRSRQSKLRSALESAAPSTAATTDTANALTTQPIVEEDAGRITDDDMRLPPAYRHEWLEE</sequence>
<feature type="compositionally biased region" description="Low complexity" evidence="1">
    <location>
        <begin position="334"/>
        <end position="350"/>
    </location>
</feature>
<proteinExistence type="predicted"/>
<feature type="compositionally biased region" description="Basic and acidic residues" evidence="1">
    <location>
        <begin position="357"/>
        <end position="366"/>
    </location>
</feature>
<feature type="compositionally biased region" description="Low complexity" evidence="1">
    <location>
        <begin position="208"/>
        <end position="217"/>
    </location>
</feature>
<dbReference type="OrthoDB" id="2757214at2759"/>
<dbReference type="AlphaFoldDB" id="S8DLG5"/>
<organism evidence="4 5">
    <name type="scientific">Fomitopsis schrenkii</name>
    <name type="common">Brown rot fungus</name>
    <dbReference type="NCBI Taxonomy" id="2126942"/>
    <lineage>
        <taxon>Eukaryota</taxon>
        <taxon>Fungi</taxon>
        <taxon>Dikarya</taxon>
        <taxon>Basidiomycota</taxon>
        <taxon>Agaricomycotina</taxon>
        <taxon>Agaricomycetes</taxon>
        <taxon>Polyporales</taxon>
        <taxon>Fomitopsis</taxon>
    </lineage>
</organism>
<keyword evidence="2" id="KW-0812">Transmembrane</keyword>
<feature type="compositionally biased region" description="Polar residues" evidence="1">
    <location>
        <begin position="175"/>
        <end position="185"/>
    </location>
</feature>
<evidence type="ECO:0008006" key="6">
    <source>
        <dbReference type="Google" id="ProtNLM"/>
    </source>
</evidence>
<gene>
    <name evidence="4" type="ORF">FOMPIDRAFT_1026204</name>
</gene>
<feature type="chain" id="PRO_5004549713" description="Mid2 domain-containing protein" evidence="3">
    <location>
        <begin position="21"/>
        <end position="379"/>
    </location>
</feature>
<dbReference type="Proteomes" id="UP000015241">
    <property type="component" value="Unassembled WGS sequence"/>
</dbReference>
<feature type="compositionally biased region" description="Low complexity" evidence="1">
    <location>
        <begin position="309"/>
        <end position="319"/>
    </location>
</feature>
<reference evidence="4 5" key="1">
    <citation type="journal article" date="2012" name="Science">
        <title>The Paleozoic origin of enzymatic lignin decomposition reconstructed from 31 fungal genomes.</title>
        <authorList>
            <person name="Floudas D."/>
            <person name="Binder M."/>
            <person name="Riley R."/>
            <person name="Barry K."/>
            <person name="Blanchette R.A."/>
            <person name="Henrissat B."/>
            <person name="Martinez A.T."/>
            <person name="Otillar R."/>
            <person name="Spatafora J.W."/>
            <person name="Yadav J.S."/>
            <person name="Aerts A."/>
            <person name="Benoit I."/>
            <person name="Boyd A."/>
            <person name="Carlson A."/>
            <person name="Copeland A."/>
            <person name="Coutinho P.M."/>
            <person name="de Vries R.P."/>
            <person name="Ferreira P."/>
            <person name="Findley K."/>
            <person name="Foster B."/>
            <person name="Gaskell J."/>
            <person name="Glotzer D."/>
            <person name="Gorecki P."/>
            <person name="Heitman J."/>
            <person name="Hesse C."/>
            <person name="Hori C."/>
            <person name="Igarashi K."/>
            <person name="Jurgens J.A."/>
            <person name="Kallen N."/>
            <person name="Kersten P."/>
            <person name="Kohler A."/>
            <person name="Kuees U."/>
            <person name="Kumar T.K.A."/>
            <person name="Kuo A."/>
            <person name="LaButti K."/>
            <person name="Larrondo L.F."/>
            <person name="Lindquist E."/>
            <person name="Ling A."/>
            <person name="Lombard V."/>
            <person name="Lucas S."/>
            <person name="Lundell T."/>
            <person name="Martin R."/>
            <person name="McLaughlin D.J."/>
            <person name="Morgenstern I."/>
            <person name="Morin E."/>
            <person name="Murat C."/>
            <person name="Nagy L.G."/>
            <person name="Nolan M."/>
            <person name="Ohm R.A."/>
            <person name="Patyshakuliyeva A."/>
            <person name="Rokas A."/>
            <person name="Ruiz-Duenas F.J."/>
            <person name="Sabat G."/>
            <person name="Salamov A."/>
            <person name="Samejima M."/>
            <person name="Schmutz J."/>
            <person name="Slot J.C."/>
            <person name="St John F."/>
            <person name="Stenlid J."/>
            <person name="Sun H."/>
            <person name="Sun S."/>
            <person name="Syed K."/>
            <person name="Tsang A."/>
            <person name="Wiebenga A."/>
            <person name="Young D."/>
            <person name="Pisabarro A."/>
            <person name="Eastwood D.C."/>
            <person name="Martin F."/>
            <person name="Cullen D."/>
            <person name="Grigoriev I.V."/>
            <person name="Hibbett D.S."/>
        </authorList>
    </citation>
    <scope>NUCLEOTIDE SEQUENCE</scope>
    <source>
        <strain evidence="5">FP-58527</strain>
    </source>
</reference>
<feature type="region of interest" description="Disordered" evidence="1">
    <location>
        <begin position="174"/>
        <end position="217"/>
    </location>
</feature>
<evidence type="ECO:0000313" key="5">
    <source>
        <dbReference type="Proteomes" id="UP000015241"/>
    </source>
</evidence>
<feature type="transmembrane region" description="Helical" evidence="2">
    <location>
        <begin position="219"/>
        <end position="244"/>
    </location>
</feature>
<accession>S8DLG5</accession>